<evidence type="ECO:0000256" key="5">
    <source>
        <dbReference type="ARBA" id="ARBA00023235"/>
    </source>
</evidence>
<dbReference type="PANTHER" id="PTHR13767:SF2">
    <property type="entry name" value="PSEUDOURIDYLATE SYNTHASE TRUB1"/>
    <property type="match status" value="1"/>
</dbReference>
<evidence type="ECO:0000256" key="3">
    <source>
        <dbReference type="ARBA" id="ARBA00012787"/>
    </source>
</evidence>
<evidence type="ECO:0000256" key="2">
    <source>
        <dbReference type="ARBA" id="ARBA00008999"/>
    </source>
</evidence>
<keyword evidence="5" id="KW-0413">Isomerase</keyword>
<dbReference type="GO" id="GO:0003723">
    <property type="term" value="F:RNA binding"/>
    <property type="evidence" value="ECO:0007669"/>
    <property type="project" value="InterPro"/>
</dbReference>
<evidence type="ECO:0000256" key="4">
    <source>
        <dbReference type="ARBA" id="ARBA00022694"/>
    </source>
</evidence>
<dbReference type="AlphaFoldDB" id="A0A4Z1PCR1"/>
<evidence type="ECO:0000256" key="1">
    <source>
        <dbReference type="ARBA" id="ARBA00001166"/>
    </source>
</evidence>
<comment type="similarity">
    <text evidence="2">Belongs to the pseudouridine synthase TruB family.</text>
</comment>
<evidence type="ECO:0000259" key="7">
    <source>
        <dbReference type="Pfam" id="PF01509"/>
    </source>
</evidence>
<evidence type="ECO:0000313" key="9">
    <source>
        <dbReference type="Proteomes" id="UP000298493"/>
    </source>
</evidence>
<feature type="compositionally biased region" description="Basic residues" evidence="6">
    <location>
        <begin position="414"/>
        <end position="423"/>
    </location>
</feature>
<dbReference type="InterPro" id="IPR020103">
    <property type="entry name" value="PsdUridine_synth_cat_dom_sf"/>
</dbReference>
<dbReference type="EMBL" id="SNSC02000013">
    <property type="protein sequence ID" value="TID18913.1"/>
    <property type="molecule type" value="Genomic_DNA"/>
</dbReference>
<dbReference type="HAMAP" id="MF_01080">
    <property type="entry name" value="TruB_bact"/>
    <property type="match status" value="1"/>
</dbReference>
<keyword evidence="9" id="KW-1185">Reference proteome</keyword>
<keyword evidence="4" id="KW-0819">tRNA processing</keyword>
<feature type="compositionally biased region" description="Basic and acidic residues" evidence="6">
    <location>
        <begin position="287"/>
        <end position="297"/>
    </location>
</feature>
<reference evidence="8 9" key="1">
    <citation type="submission" date="2019-04" db="EMBL/GenBank/DDBJ databases">
        <title>High contiguity whole genome sequence and gene annotation resource for two Venturia nashicola isolates.</title>
        <authorList>
            <person name="Prokchorchik M."/>
            <person name="Won K."/>
            <person name="Lee Y."/>
            <person name="Choi E.D."/>
            <person name="Segonzac C."/>
            <person name="Sohn K.H."/>
        </authorList>
    </citation>
    <scope>NUCLEOTIDE SEQUENCE [LARGE SCALE GENOMIC DNA]</scope>
    <source>
        <strain evidence="8 9">PRI2</strain>
    </source>
</reference>
<dbReference type="Pfam" id="PF01509">
    <property type="entry name" value="TruB_N"/>
    <property type="match status" value="1"/>
</dbReference>
<feature type="compositionally biased region" description="Basic and acidic residues" evidence="6">
    <location>
        <begin position="424"/>
        <end position="448"/>
    </location>
</feature>
<evidence type="ECO:0000256" key="6">
    <source>
        <dbReference type="SAM" id="MobiDB-lite"/>
    </source>
</evidence>
<dbReference type="PANTHER" id="PTHR13767">
    <property type="entry name" value="TRNA-PSEUDOURIDINE SYNTHASE"/>
    <property type="match status" value="1"/>
</dbReference>
<proteinExistence type="inferred from homology"/>
<feature type="region of interest" description="Disordered" evidence="6">
    <location>
        <begin position="252"/>
        <end position="324"/>
    </location>
</feature>
<dbReference type="GO" id="GO:0006400">
    <property type="term" value="P:tRNA modification"/>
    <property type="evidence" value="ECO:0007669"/>
    <property type="project" value="TreeGrafter"/>
</dbReference>
<sequence length="459" mass="51353">MNVTLRRAAEYAFKIPRLGVMTTPNEPIVEGIFAIHKPPSVTSFDIIRTLQPLFKKSALFAPLLARERNINLSEPRTKARFKRDRKDLDVKIGHGGTLDPIATGVLIIGVGRGTKVLSRFLECTKNYETTVLFGAATDSYDRVGKVVGRAPYEHITKEQVEEALGQFRGDIMQKPPIFSALRVNGKRMYEYAREGGEIPEVKERPLHVEELELVKFLESGTHEFKIPKEWASTEEREFADKVLHIKDLAKGSDGSLKRKRDEQSTEEAPPEKAMRSSPRPETAETAAEEKEVVKPAEGDEPMMSGALQPTRSQSPESTLTSKKGPPAAVIKMTVSSGFYVRSLCHDLGTAVGSLGLMSTLVRTRQAQFELGKNVLDYDDLTKGEEVWGPKIEAMLKEWQEKEGDQVPEEDGKKDRKGKKGHSHPFRENSKKSPRKQHVEKSDSPPAERSRRRNTSSAEP</sequence>
<dbReference type="InterPro" id="IPR002501">
    <property type="entry name" value="PsdUridine_synth_N"/>
</dbReference>
<protein>
    <recommendedName>
        <fullName evidence="3">tRNA pseudouridine(55) synthase</fullName>
        <ecNumber evidence="3">5.4.99.25</ecNumber>
    </recommendedName>
</protein>
<dbReference type="EC" id="5.4.99.25" evidence="3"/>
<feature type="compositionally biased region" description="Polar residues" evidence="6">
    <location>
        <begin position="307"/>
        <end position="321"/>
    </location>
</feature>
<feature type="compositionally biased region" description="Basic and acidic residues" evidence="6">
    <location>
        <begin position="252"/>
        <end position="274"/>
    </location>
</feature>
<name>A0A4Z1PCR1_9PEZI</name>
<comment type="caution">
    <text evidence="8">The sequence shown here is derived from an EMBL/GenBank/DDBJ whole genome shotgun (WGS) entry which is preliminary data.</text>
</comment>
<dbReference type="SUPFAM" id="SSF55120">
    <property type="entry name" value="Pseudouridine synthase"/>
    <property type="match status" value="1"/>
</dbReference>
<organism evidence="8 9">
    <name type="scientific">Venturia nashicola</name>
    <dbReference type="NCBI Taxonomy" id="86259"/>
    <lineage>
        <taxon>Eukaryota</taxon>
        <taxon>Fungi</taxon>
        <taxon>Dikarya</taxon>
        <taxon>Ascomycota</taxon>
        <taxon>Pezizomycotina</taxon>
        <taxon>Dothideomycetes</taxon>
        <taxon>Pleosporomycetidae</taxon>
        <taxon>Venturiales</taxon>
        <taxon>Venturiaceae</taxon>
        <taxon>Venturia</taxon>
    </lineage>
</organism>
<feature type="compositionally biased region" description="Basic and acidic residues" evidence="6">
    <location>
        <begin position="398"/>
        <end position="413"/>
    </location>
</feature>
<comment type="catalytic activity">
    <reaction evidence="1">
        <text>a uridine in mRNA = a pseudouridine in mRNA</text>
        <dbReference type="Rhea" id="RHEA:56644"/>
        <dbReference type="Rhea" id="RHEA-COMP:14658"/>
        <dbReference type="Rhea" id="RHEA-COMP:14659"/>
        <dbReference type="ChEBI" id="CHEBI:65314"/>
        <dbReference type="ChEBI" id="CHEBI:65315"/>
    </reaction>
</comment>
<accession>A0A4Z1PCR1</accession>
<gene>
    <name evidence="8" type="ORF">E6O75_ATG06034</name>
</gene>
<dbReference type="Proteomes" id="UP000298493">
    <property type="component" value="Unassembled WGS sequence"/>
</dbReference>
<dbReference type="STRING" id="86259.A0A4Z1PCR1"/>
<dbReference type="GO" id="GO:1990481">
    <property type="term" value="P:mRNA pseudouridine synthesis"/>
    <property type="evidence" value="ECO:0007669"/>
    <property type="project" value="TreeGrafter"/>
</dbReference>
<dbReference type="Gene3D" id="3.30.2350.10">
    <property type="entry name" value="Pseudouridine synthase"/>
    <property type="match status" value="1"/>
</dbReference>
<dbReference type="GO" id="GO:0005634">
    <property type="term" value="C:nucleus"/>
    <property type="evidence" value="ECO:0007669"/>
    <property type="project" value="TreeGrafter"/>
</dbReference>
<feature type="domain" description="Pseudouridine synthase II N-terminal" evidence="7">
    <location>
        <begin position="91"/>
        <end position="224"/>
    </location>
</feature>
<dbReference type="InterPro" id="IPR014780">
    <property type="entry name" value="tRNA_psdUridine_synth_TruB"/>
</dbReference>
<evidence type="ECO:0000313" key="8">
    <source>
        <dbReference type="EMBL" id="TID18913.1"/>
    </source>
</evidence>
<dbReference type="GO" id="GO:0160148">
    <property type="term" value="F:tRNA pseudouridine(55) synthase activity"/>
    <property type="evidence" value="ECO:0007669"/>
    <property type="project" value="UniProtKB-EC"/>
</dbReference>
<feature type="region of interest" description="Disordered" evidence="6">
    <location>
        <begin position="398"/>
        <end position="459"/>
    </location>
</feature>